<feature type="transmembrane region" description="Helical" evidence="1">
    <location>
        <begin position="315"/>
        <end position="331"/>
    </location>
</feature>
<evidence type="ECO:0000313" key="3">
    <source>
        <dbReference type="EMBL" id="KFI59629.1"/>
    </source>
</evidence>
<feature type="transmembrane region" description="Helical" evidence="1">
    <location>
        <begin position="24"/>
        <end position="47"/>
    </location>
</feature>
<reference evidence="3 5" key="2">
    <citation type="submission" date="2014-03" db="EMBL/GenBank/DDBJ databases">
        <title>Genomics of Bifidobacteria.</title>
        <authorList>
            <person name="Ventura M."/>
            <person name="Milani C."/>
            <person name="Lugli G.A."/>
        </authorList>
    </citation>
    <scope>NUCLEOTIDE SEQUENCE [LARGE SCALE GENOMIC DNA]</scope>
    <source>
        <strain evidence="3 5">LMG 11596</strain>
    </source>
</reference>
<feature type="transmembrane region" description="Helical" evidence="1">
    <location>
        <begin position="109"/>
        <end position="131"/>
    </location>
</feature>
<feature type="transmembrane region" description="Helical" evidence="1">
    <location>
        <begin position="137"/>
        <end position="161"/>
    </location>
</feature>
<organism evidence="2 4">
    <name type="scientific">Bifidobacterium gallicum DSM 20093 = LMG 11596</name>
    <dbReference type="NCBI Taxonomy" id="561180"/>
    <lineage>
        <taxon>Bacteria</taxon>
        <taxon>Bacillati</taxon>
        <taxon>Actinomycetota</taxon>
        <taxon>Actinomycetes</taxon>
        <taxon>Bifidobacteriales</taxon>
        <taxon>Bifidobacteriaceae</taxon>
        <taxon>Bifidobacterium</taxon>
    </lineage>
</organism>
<feature type="transmembrane region" description="Helical" evidence="1">
    <location>
        <begin position="385"/>
        <end position="405"/>
    </location>
</feature>
<feature type="transmembrane region" description="Helical" evidence="1">
    <location>
        <begin position="468"/>
        <end position="490"/>
    </location>
</feature>
<feature type="transmembrane region" description="Helical" evidence="1">
    <location>
        <begin position="182"/>
        <end position="202"/>
    </location>
</feature>
<gene>
    <name evidence="3" type="ORF">BGLCM_0297</name>
    <name evidence="2" type="ORF">BIFGAL_03693</name>
</gene>
<reference evidence="2 4" key="1">
    <citation type="submission" date="2009-11" db="EMBL/GenBank/DDBJ databases">
        <authorList>
            <person name="Weinstock G."/>
            <person name="Sodergren E."/>
            <person name="Clifton S."/>
            <person name="Fulton L."/>
            <person name="Fulton B."/>
            <person name="Courtney L."/>
            <person name="Fronick C."/>
            <person name="Harrison M."/>
            <person name="Strong C."/>
            <person name="Farmer C."/>
            <person name="Delahaunty K."/>
            <person name="Markovic C."/>
            <person name="Hall O."/>
            <person name="Minx P."/>
            <person name="Tomlinson C."/>
            <person name="Mitreva M."/>
            <person name="Nelson J."/>
            <person name="Hou S."/>
            <person name="Wollam A."/>
            <person name="Pepin K.H."/>
            <person name="Johnson M."/>
            <person name="Bhonagiri V."/>
            <person name="Nash W.E."/>
            <person name="Warren W."/>
            <person name="Chinwalla A."/>
            <person name="Mardis E.R."/>
            <person name="Wilson R.K."/>
        </authorList>
    </citation>
    <scope>NUCLEOTIDE SEQUENCE [LARGE SCALE GENOMIC DNA]</scope>
    <source>
        <strain evidence="2 4">DSM 20093</strain>
    </source>
</reference>
<comment type="caution">
    <text evidence="2">The sequence shown here is derived from an EMBL/GenBank/DDBJ whole genome shotgun (WGS) entry which is preliminary data.</text>
</comment>
<protein>
    <submittedName>
        <fullName evidence="3">Integral membrane transport protein</fullName>
    </submittedName>
</protein>
<feature type="transmembrane region" description="Helical" evidence="1">
    <location>
        <begin position="67"/>
        <end position="88"/>
    </location>
</feature>
<evidence type="ECO:0000313" key="2">
    <source>
        <dbReference type="EMBL" id="EFA22666.1"/>
    </source>
</evidence>
<proteinExistence type="predicted"/>
<accession>D1NV15</accession>
<evidence type="ECO:0000256" key="1">
    <source>
        <dbReference type="SAM" id="Phobius"/>
    </source>
</evidence>
<dbReference type="STRING" id="561180.BIFGAL_03693"/>
<keyword evidence="5" id="KW-1185">Reference proteome</keyword>
<evidence type="ECO:0000313" key="4">
    <source>
        <dbReference type="Proteomes" id="UP000003656"/>
    </source>
</evidence>
<keyword evidence="1" id="KW-1133">Transmembrane helix</keyword>
<evidence type="ECO:0000313" key="5">
    <source>
        <dbReference type="Proteomes" id="UP000029074"/>
    </source>
</evidence>
<dbReference type="EMBL" id="JGYW01000002">
    <property type="protein sequence ID" value="KFI59629.1"/>
    <property type="molecule type" value="Genomic_DNA"/>
</dbReference>
<dbReference type="Proteomes" id="UP000003656">
    <property type="component" value="Unassembled WGS sequence"/>
</dbReference>
<dbReference type="eggNOG" id="ENOG502Z89R">
    <property type="taxonomic scope" value="Bacteria"/>
</dbReference>
<dbReference type="EMBL" id="ABXB03000003">
    <property type="protein sequence ID" value="EFA22666.1"/>
    <property type="molecule type" value="Genomic_DNA"/>
</dbReference>
<keyword evidence="1" id="KW-0812">Transmembrane</keyword>
<feature type="transmembrane region" description="Helical" evidence="1">
    <location>
        <begin position="496"/>
        <end position="520"/>
    </location>
</feature>
<name>D1NV15_9BIFI</name>
<dbReference type="RefSeq" id="WP_006295146.1">
    <property type="nucleotide sequence ID" value="NZ_ABXB03000003.1"/>
</dbReference>
<dbReference type="OrthoDB" id="3261041at2"/>
<keyword evidence="1" id="KW-0472">Membrane</keyword>
<dbReference type="AlphaFoldDB" id="D1NV15"/>
<dbReference type="Proteomes" id="UP000029074">
    <property type="component" value="Unassembled WGS sequence"/>
</dbReference>
<feature type="transmembrane region" description="Helical" evidence="1">
    <location>
        <begin position="242"/>
        <end position="267"/>
    </location>
</feature>
<sequence>MIATLTRLRWALTLRGFSTSPWQIVAYVLAAVAGLSCVAGALLAGLILGNGPRLAGDDATWTQVVRIVMVCGGTFVLLLVALLQIMLLGEGSSMNLKKFEIYGIPDSRLQLGLTVAGVCGLPAIMGMLLLLCWAPGYRWMGAGAVISGCIAAPLVIITLMCMCKAVLSLSTTLVRSQRGRNLFYVILTLAVVVSAQIPGIVLNNEDTLSVRMSDVEHLTNVLGWLPLGSLFELPFDAQAGRWGAWIVRIVIAAAFSCLCFLVSVWCIRRERLLTDPTQGYKTAKGIGMFAHVPDSPSGAITARAATQLRRDPRQGMLFVFPVLFIAIFALESHGFSVIVWQSLIWIGWILCMPESNSFPYDGRGFAMEVITGTSGKQDRVGRVRLYLVILAVLYVLMGIATFLVTGDWKSADGIALGLTFTLSGFATALAALGVAEWFSTVFLYPVASIDKPFSSPQGRAAAQGFFPFLYMLIALVAMVPTIAVAIIAMLMHWQAWALIISSVALLNGIGILVLGTWLGARMFDARELKILHTLEDFASLQK</sequence>